<dbReference type="AlphaFoldDB" id="A0A1J1H6S2"/>
<evidence type="ECO:0000256" key="2">
    <source>
        <dbReference type="SAM" id="SignalP"/>
    </source>
</evidence>
<dbReference type="EMBL" id="LN835302">
    <property type="protein sequence ID" value="CRG99291.1"/>
    <property type="molecule type" value="Genomic_DNA"/>
</dbReference>
<organism evidence="3 4">
    <name type="scientific">Plasmodium relictum</name>
    <dbReference type="NCBI Taxonomy" id="85471"/>
    <lineage>
        <taxon>Eukaryota</taxon>
        <taxon>Sar</taxon>
        <taxon>Alveolata</taxon>
        <taxon>Apicomplexa</taxon>
        <taxon>Aconoidasida</taxon>
        <taxon>Haemosporida</taxon>
        <taxon>Plasmodiidae</taxon>
        <taxon>Plasmodium</taxon>
        <taxon>Plasmodium (Haemamoeba)</taxon>
    </lineage>
</organism>
<feature type="transmembrane region" description="Helical" evidence="1">
    <location>
        <begin position="354"/>
        <end position="373"/>
    </location>
</feature>
<feature type="transmembrane region" description="Helical" evidence="1">
    <location>
        <begin position="280"/>
        <end position="302"/>
    </location>
</feature>
<dbReference type="GeneID" id="39735392"/>
<keyword evidence="4" id="KW-1185">Reference proteome</keyword>
<feature type="transmembrane region" description="Helical" evidence="1">
    <location>
        <begin position="80"/>
        <end position="103"/>
    </location>
</feature>
<keyword evidence="1" id="KW-1133">Transmembrane helix</keyword>
<evidence type="ECO:0008006" key="5">
    <source>
        <dbReference type="Google" id="ProtNLM"/>
    </source>
</evidence>
<feature type="transmembrane region" description="Helical" evidence="1">
    <location>
        <begin position="487"/>
        <end position="510"/>
    </location>
</feature>
<feature type="chain" id="PRO_5012949820" description="Apicoplast integral membrane protein" evidence="2">
    <location>
        <begin position="19"/>
        <end position="515"/>
    </location>
</feature>
<dbReference type="RefSeq" id="XP_028532298.1">
    <property type="nucleotide sequence ID" value="XM_028675739.1"/>
</dbReference>
<name>A0A1J1H6S2_PLARL</name>
<feature type="transmembrane region" description="Helical" evidence="1">
    <location>
        <begin position="422"/>
        <end position="442"/>
    </location>
</feature>
<feature type="transmembrane region" description="Helical" evidence="1">
    <location>
        <begin position="454"/>
        <end position="475"/>
    </location>
</feature>
<feature type="transmembrane region" description="Helical" evidence="1">
    <location>
        <begin position="314"/>
        <end position="333"/>
    </location>
</feature>
<dbReference type="KEGG" id="prel:PRELSG_0705500"/>
<proteinExistence type="predicted"/>
<accession>A0A1J1H6S2</accession>
<dbReference type="Proteomes" id="UP000220158">
    <property type="component" value="Chromosome 7"/>
</dbReference>
<evidence type="ECO:0000313" key="3">
    <source>
        <dbReference type="EMBL" id="CRG99291.1"/>
    </source>
</evidence>
<dbReference type="OrthoDB" id="372472at2759"/>
<dbReference type="OMA" id="HTGFIPM"/>
<evidence type="ECO:0000313" key="4">
    <source>
        <dbReference type="Proteomes" id="UP000220158"/>
    </source>
</evidence>
<protein>
    <recommendedName>
        <fullName evidence="5">Apicoplast integral membrane protein</fullName>
    </recommendedName>
</protein>
<feature type="signal peptide" evidence="2">
    <location>
        <begin position="1"/>
        <end position="18"/>
    </location>
</feature>
<gene>
    <name evidence="3" type="ORF">PRELSG_0705500</name>
</gene>
<keyword evidence="1" id="KW-0812">Transmembrane</keyword>
<sequence length="515" mass="61744">MKINTLLVLVLILTVASEQTKTISKIKFKKYKVKNFISINNKNKKYIYLKKKHVKKYVTYFSKNDIIFKIKQIITRNDCLVMPLNIILNLSNIFFFMFSLNYYNLINKNHRNALLEITDNINSKIFLFNTINDTIKNIPNNFSSFLKIFFFSITQFFSQIFISHLASTFFYSHNNEQESEGKKNKNMLCDKLENLKDKNDIAYTEKDDVKLSENDKKKDNESNEISSNKKKDLYSHFLKEQISRENEIDHLNYKEINEINNNIKSENFKNIYNENIRNTILKYMCVLNHTGFIPMFIFNQILKKLNFLDNDVNVLTNFYVLINGFISKVYVNIFLKKNKLIINEKKKVYSLKLIFFNSYTYFIIISLFLKFFNTANFIYEKSIKQILLTFNNILIPSILIIISNIIYEGIVEKSSFYIKDLIFIFNNKYLLYPFFFFGLFYINNHYRFFHIKTSLQLFLLIQSMTPPNYNIFFLNKKLGDFKDIKKILSFSYSIYLIPLYFYSLILYKYFKNKNI</sequence>
<keyword evidence="2" id="KW-0732">Signal</keyword>
<evidence type="ECO:0000256" key="1">
    <source>
        <dbReference type="SAM" id="Phobius"/>
    </source>
</evidence>
<feature type="transmembrane region" description="Helical" evidence="1">
    <location>
        <begin position="393"/>
        <end position="410"/>
    </location>
</feature>
<reference evidence="3 4" key="1">
    <citation type="submission" date="2015-04" db="EMBL/GenBank/DDBJ databases">
        <authorList>
            <consortium name="Pathogen Informatics"/>
        </authorList>
    </citation>
    <scope>NUCLEOTIDE SEQUENCE [LARGE SCALE GENOMIC DNA]</scope>
    <source>
        <strain evidence="3 4">SGS1</strain>
    </source>
</reference>
<dbReference type="VEuPathDB" id="PlasmoDB:PRELSG_0705500"/>
<keyword evidence="1" id="KW-0472">Membrane</keyword>